<dbReference type="GO" id="GO:0005829">
    <property type="term" value="C:cytosol"/>
    <property type="evidence" value="ECO:0007669"/>
    <property type="project" value="TreeGrafter"/>
</dbReference>
<sequence length="225" mass="24256">MQPLLIVGTDTGVGKTVLTSSLAAYWQTHRSSQTLGIYKPIQSGEGDREFFQRTFSLSQTLEEITPIYFETPIAPAIAAVQEGKSIDLGKIWQQFQTLQQQKQCLLVESLGGLGSPITYEYTVADLASDWRIATVLVVPVRLGAIGQAVANVALATLKKIDLKGIVLSCAQPCSSQDIENFAAIDLIQSLTYVPVLGVLPHLSDPSDLSKLAHLASGLELEVLGF</sequence>
<evidence type="ECO:0000313" key="10">
    <source>
        <dbReference type="EMBL" id="MEE3716443.1"/>
    </source>
</evidence>
<keyword evidence="3 9" id="KW-0479">Metal-binding</keyword>
<reference evidence="10" key="1">
    <citation type="submission" date="2024-01" db="EMBL/GenBank/DDBJ databases">
        <title>Bank of Algae and Cyanobacteria of the Azores (BACA) strain genomes.</title>
        <authorList>
            <person name="Luz R."/>
            <person name="Cordeiro R."/>
            <person name="Fonseca A."/>
            <person name="Goncalves V."/>
        </authorList>
    </citation>
    <scope>NUCLEOTIDE SEQUENCE</scope>
    <source>
        <strain evidence="10">BACA0141</strain>
    </source>
</reference>
<comment type="subcellular location">
    <subcellularLocation>
        <location evidence="9">Cytoplasm</location>
    </subcellularLocation>
</comment>
<dbReference type="Gene3D" id="3.40.50.300">
    <property type="entry name" value="P-loop containing nucleotide triphosphate hydrolases"/>
    <property type="match status" value="1"/>
</dbReference>
<keyword evidence="5 9" id="KW-0093">Biotin biosynthesis</keyword>
<dbReference type="GO" id="GO:0000287">
    <property type="term" value="F:magnesium ion binding"/>
    <property type="evidence" value="ECO:0007669"/>
    <property type="project" value="UniProtKB-UniRule"/>
</dbReference>
<gene>
    <name evidence="9 10" type="primary">bioD</name>
    <name evidence="10" type="ORF">V2H45_06775</name>
</gene>
<keyword evidence="1 9" id="KW-0963">Cytoplasm</keyword>
<comment type="function">
    <text evidence="9">Catalyzes a mechanistically unusual reaction, the ATP-dependent insertion of CO2 between the N7 and N8 nitrogen atoms of 7,8-diaminopelargonic acid (DAPA, also called 7,8-diammoniononanoate) to form a ureido ring.</text>
</comment>
<evidence type="ECO:0000256" key="8">
    <source>
        <dbReference type="ARBA" id="ARBA00047386"/>
    </source>
</evidence>
<keyword evidence="6 9" id="KW-0067">ATP-binding</keyword>
<feature type="binding site" evidence="9">
    <location>
        <begin position="108"/>
        <end position="111"/>
    </location>
    <ligand>
        <name>ATP</name>
        <dbReference type="ChEBI" id="CHEBI:30616"/>
    </ligand>
</feature>
<dbReference type="AlphaFoldDB" id="A0AAW9Q0W9"/>
<evidence type="ECO:0000256" key="7">
    <source>
        <dbReference type="ARBA" id="ARBA00022842"/>
    </source>
</evidence>
<comment type="subunit">
    <text evidence="9">Homodimer.</text>
</comment>
<evidence type="ECO:0000256" key="4">
    <source>
        <dbReference type="ARBA" id="ARBA00022741"/>
    </source>
</evidence>
<dbReference type="Pfam" id="PF13500">
    <property type="entry name" value="AAA_26"/>
    <property type="match status" value="1"/>
</dbReference>
<feature type="binding site" evidence="9">
    <location>
        <begin position="200"/>
        <end position="202"/>
    </location>
    <ligand>
        <name>ATP</name>
        <dbReference type="ChEBI" id="CHEBI:30616"/>
    </ligand>
</feature>
<comment type="similarity">
    <text evidence="9">Belongs to the dethiobiotin synthetase family.</text>
</comment>
<comment type="cofactor">
    <cofactor evidence="9">
        <name>Mg(2+)</name>
        <dbReference type="ChEBI" id="CHEBI:18420"/>
    </cofactor>
</comment>
<evidence type="ECO:0000313" key="11">
    <source>
        <dbReference type="Proteomes" id="UP001333818"/>
    </source>
</evidence>
<dbReference type="PANTHER" id="PTHR43210">
    <property type="entry name" value="DETHIOBIOTIN SYNTHETASE"/>
    <property type="match status" value="1"/>
</dbReference>
<dbReference type="HAMAP" id="MF_00336">
    <property type="entry name" value="BioD"/>
    <property type="match status" value="1"/>
</dbReference>
<dbReference type="EC" id="6.3.3.3" evidence="9"/>
<dbReference type="CDD" id="cd03109">
    <property type="entry name" value="DTBS"/>
    <property type="match status" value="1"/>
</dbReference>
<feature type="binding site" evidence="9">
    <location>
        <position position="108"/>
    </location>
    <ligand>
        <name>Mg(2+)</name>
        <dbReference type="ChEBI" id="CHEBI:18420"/>
    </ligand>
</feature>
<organism evidence="10 11">
    <name type="scientific">Tumidithrix elongata BACA0141</name>
    <dbReference type="NCBI Taxonomy" id="2716417"/>
    <lineage>
        <taxon>Bacteria</taxon>
        <taxon>Bacillati</taxon>
        <taxon>Cyanobacteriota</taxon>
        <taxon>Cyanophyceae</taxon>
        <taxon>Pseudanabaenales</taxon>
        <taxon>Pseudanabaenaceae</taxon>
        <taxon>Tumidithrix</taxon>
        <taxon>Tumidithrix elongata</taxon>
    </lineage>
</organism>
<name>A0AAW9Q0W9_9CYAN</name>
<dbReference type="EMBL" id="JAZBJZ010000019">
    <property type="protein sequence ID" value="MEE3716443.1"/>
    <property type="molecule type" value="Genomic_DNA"/>
</dbReference>
<dbReference type="SUPFAM" id="SSF52540">
    <property type="entry name" value="P-loop containing nucleoside triphosphate hydrolases"/>
    <property type="match status" value="1"/>
</dbReference>
<feature type="binding site" evidence="9">
    <location>
        <begin position="168"/>
        <end position="169"/>
    </location>
    <ligand>
        <name>ATP</name>
        <dbReference type="ChEBI" id="CHEBI:30616"/>
    </ligand>
</feature>
<evidence type="ECO:0000256" key="2">
    <source>
        <dbReference type="ARBA" id="ARBA00022598"/>
    </source>
</evidence>
<evidence type="ECO:0000256" key="5">
    <source>
        <dbReference type="ARBA" id="ARBA00022756"/>
    </source>
</evidence>
<evidence type="ECO:0000256" key="9">
    <source>
        <dbReference type="HAMAP-Rule" id="MF_00336"/>
    </source>
</evidence>
<dbReference type="GO" id="GO:0004141">
    <property type="term" value="F:dethiobiotin synthase activity"/>
    <property type="evidence" value="ECO:0007669"/>
    <property type="project" value="UniProtKB-UniRule"/>
</dbReference>
<comment type="caution">
    <text evidence="9">Lacks conserved residue(s) required for the propagation of feature annotation.</text>
</comment>
<dbReference type="Proteomes" id="UP001333818">
    <property type="component" value="Unassembled WGS sequence"/>
</dbReference>
<dbReference type="RefSeq" id="WP_330482872.1">
    <property type="nucleotide sequence ID" value="NZ_JAZBJZ010000019.1"/>
</dbReference>
<dbReference type="PANTHER" id="PTHR43210:SF2">
    <property type="entry name" value="ATP-DEPENDENT DETHIOBIOTIN SYNTHETASE BIOD 2"/>
    <property type="match status" value="1"/>
</dbReference>
<feature type="binding site" evidence="9">
    <location>
        <position position="47"/>
    </location>
    <ligand>
        <name>ATP</name>
        <dbReference type="ChEBI" id="CHEBI:30616"/>
    </ligand>
</feature>
<feature type="active site" evidence="9">
    <location>
        <position position="39"/>
    </location>
</feature>
<dbReference type="InterPro" id="IPR027417">
    <property type="entry name" value="P-loop_NTPase"/>
</dbReference>
<comment type="caution">
    <text evidence="10">The sequence shown here is derived from an EMBL/GenBank/DDBJ whole genome shotgun (WGS) entry which is preliminary data.</text>
</comment>
<keyword evidence="4 9" id="KW-0547">Nucleotide-binding</keyword>
<accession>A0AAW9Q0W9</accession>
<evidence type="ECO:0000256" key="3">
    <source>
        <dbReference type="ARBA" id="ARBA00022723"/>
    </source>
</evidence>
<comment type="catalytic activity">
    <reaction evidence="8">
        <text>(7R,8S)-8-amino-7-(carboxyamino)nonanoate + ATP = (4R,5S)-dethiobiotin + ADP + phosphate + H(+)</text>
        <dbReference type="Rhea" id="RHEA:63684"/>
        <dbReference type="ChEBI" id="CHEBI:15378"/>
        <dbReference type="ChEBI" id="CHEBI:30616"/>
        <dbReference type="ChEBI" id="CHEBI:43474"/>
        <dbReference type="ChEBI" id="CHEBI:149470"/>
        <dbReference type="ChEBI" id="CHEBI:149473"/>
        <dbReference type="ChEBI" id="CHEBI:456216"/>
    </reaction>
</comment>
<proteinExistence type="inferred from homology"/>
<dbReference type="NCBIfam" id="TIGR00347">
    <property type="entry name" value="bioD"/>
    <property type="match status" value="1"/>
</dbReference>
<keyword evidence="2 9" id="KW-0436">Ligase</keyword>
<evidence type="ECO:0000256" key="6">
    <source>
        <dbReference type="ARBA" id="ARBA00022840"/>
    </source>
</evidence>
<comment type="pathway">
    <text evidence="9">Cofactor biosynthesis; biotin biosynthesis; biotin from 7,8-diaminononanoate: step 1/2.</text>
</comment>
<evidence type="ECO:0000256" key="1">
    <source>
        <dbReference type="ARBA" id="ARBA00022490"/>
    </source>
</evidence>
<dbReference type="GO" id="GO:0005524">
    <property type="term" value="F:ATP binding"/>
    <property type="evidence" value="ECO:0007669"/>
    <property type="project" value="UniProtKB-UniRule"/>
</dbReference>
<feature type="binding site" evidence="9">
    <location>
        <position position="16"/>
    </location>
    <ligand>
        <name>Mg(2+)</name>
        <dbReference type="ChEBI" id="CHEBI:18420"/>
    </ligand>
</feature>
<feature type="binding site" evidence="9">
    <location>
        <begin position="12"/>
        <end position="17"/>
    </location>
    <ligand>
        <name>ATP</name>
        <dbReference type="ChEBI" id="CHEBI:30616"/>
    </ligand>
</feature>
<feature type="binding site" evidence="9">
    <location>
        <position position="43"/>
    </location>
    <ligand>
        <name>substrate</name>
    </ligand>
</feature>
<feature type="binding site" evidence="9">
    <location>
        <position position="47"/>
    </location>
    <ligand>
        <name>Mg(2+)</name>
        <dbReference type="ChEBI" id="CHEBI:18420"/>
    </ligand>
</feature>
<dbReference type="InterPro" id="IPR004472">
    <property type="entry name" value="DTB_synth_BioD"/>
</dbReference>
<keyword evidence="7 9" id="KW-0460">Magnesium</keyword>
<dbReference type="GO" id="GO:0009102">
    <property type="term" value="P:biotin biosynthetic process"/>
    <property type="evidence" value="ECO:0007669"/>
    <property type="project" value="UniProtKB-UniRule"/>
</dbReference>
<keyword evidence="11" id="KW-1185">Reference proteome</keyword>
<dbReference type="PIRSF" id="PIRSF006755">
    <property type="entry name" value="DTB_synth"/>
    <property type="match status" value="1"/>
</dbReference>
<protein>
    <recommendedName>
        <fullName evidence="9">ATP-dependent dethiobiotin synthetase BioD</fullName>
        <ecNumber evidence="9">6.3.3.3</ecNumber>
    </recommendedName>
    <alternativeName>
        <fullName evidence="9">DTB synthetase</fullName>
        <shortName evidence="9">DTBS</shortName>
    </alternativeName>
    <alternativeName>
        <fullName evidence="9">Dethiobiotin synthase</fullName>
    </alternativeName>
</protein>
<comment type="catalytic activity">
    <reaction evidence="9">
        <text>(7R,8S)-7,8-diammoniononanoate + CO2 + ATP = (4R,5S)-dethiobiotin + ADP + phosphate + 3 H(+)</text>
        <dbReference type="Rhea" id="RHEA:15805"/>
        <dbReference type="ChEBI" id="CHEBI:15378"/>
        <dbReference type="ChEBI" id="CHEBI:16526"/>
        <dbReference type="ChEBI" id="CHEBI:30616"/>
        <dbReference type="ChEBI" id="CHEBI:43474"/>
        <dbReference type="ChEBI" id="CHEBI:149469"/>
        <dbReference type="ChEBI" id="CHEBI:149473"/>
        <dbReference type="ChEBI" id="CHEBI:456216"/>
        <dbReference type="EC" id="6.3.3.3"/>
    </reaction>
</comment>